<feature type="region of interest" description="Disordered" evidence="15">
    <location>
        <begin position="169"/>
        <end position="200"/>
    </location>
</feature>
<evidence type="ECO:0000256" key="15">
    <source>
        <dbReference type="SAM" id="MobiDB-lite"/>
    </source>
</evidence>
<comment type="subcellular location">
    <subcellularLocation>
        <location evidence="2">Cytoplasmic vesicle membrane</location>
        <topology evidence="2">Single-pass type I membrane protein</topology>
    </subcellularLocation>
    <subcellularLocation>
        <location evidence="3">Golgi apparatus membrane</location>
        <topology evidence="3">Single-pass type I membrane protein</topology>
    </subcellularLocation>
    <subcellularLocation>
        <location evidence="1">Mitochondrion membrane</location>
        <topology evidence="1">Single-pass membrane protein</topology>
    </subcellularLocation>
</comment>
<sequence length="279" mass="31260">MKLNSAFCVFLLGSGLPLVQGLQCSSHDVLKKFQLDKHISKGITNKETPPSETTQTWWVNPCSENKDNVEIPSECNSNDILCGITEVKLPNKDKIVTQIIDFNKNVAFSVEEVDSQLTLSFKGARWGSSNIDAKIEYQCNNNMYDDEITYSTMEDDVISLSIEGPSGCLKDNSNDDNDNNNDNNNNDNNNNKNRKNKDSNSSGFSWFTWLIIYALLFTVIYLMIVSYMNTRGGSFDDFRNEFIERTTQFVTSLPTFGKEVAAKIFGSTSSSQRGGYSAV</sequence>
<comment type="similarity">
    <text evidence="4">Belongs to the ATG27 family.</text>
</comment>
<dbReference type="GO" id="GO:0031966">
    <property type="term" value="C:mitochondrial membrane"/>
    <property type="evidence" value="ECO:0007669"/>
    <property type="project" value="UniProtKB-SubCell"/>
</dbReference>
<organism evidence="19 20">
    <name type="scientific">Maudiozyma barnettii</name>
    <dbReference type="NCBI Taxonomy" id="61262"/>
    <lineage>
        <taxon>Eukaryota</taxon>
        <taxon>Fungi</taxon>
        <taxon>Dikarya</taxon>
        <taxon>Ascomycota</taxon>
        <taxon>Saccharomycotina</taxon>
        <taxon>Saccharomycetes</taxon>
        <taxon>Saccharomycetales</taxon>
        <taxon>Saccharomycetaceae</taxon>
        <taxon>Maudiozyma</taxon>
    </lineage>
</organism>
<dbReference type="GO" id="GO:0030659">
    <property type="term" value="C:cytoplasmic vesicle membrane"/>
    <property type="evidence" value="ECO:0007669"/>
    <property type="project" value="UniProtKB-SubCell"/>
</dbReference>
<evidence type="ECO:0000256" key="4">
    <source>
        <dbReference type="ARBA" id="ARBA00005363"/>
    </source>
</evidence>
<accession>A0A8H2VFV7</accession>
<keyword evidence="20" id="KW-1185">Reference proteome</keyword>
<evidence type="ECO:0000256" key="17">
    <source>
        <dbReference type="SAM" id="SignalP"/>
    </source>
</evidence>
<dbReference type="GO" id="GO:0006914">
    <property type="term" value="P:autophagy"/>
    <property type="evidence" value="ECO:0007669"/>
    <property type="project" value="UniProtKB-KW"/>
</dbReference>
<protein>
    <recommendedName>
        <fullName evidence="5">Autophagy-related protein 27</fullName>
    </recommendedName>
</protein>
<dbReference type="OrthoDB" id="29460at2759"/>
<keyword evidence="7 17" id="KW-0732">Signal</keyword>
<keyword evidence="13" id="KW-1015">Disulfide bond</keyword>
<evidence type="ECO:0000256" key="12">
    <source>
        <dbReference type="ARBA" id="ARBA00023136"/>
    </source>
</evidence>
<evidence type="ECO:0000256" key="6">
    <source>
        <dbReference type="ARBA" id="ARBA00022692"/>
    </source>
</evidence>
<dbReference type="Proteomes" id="UP000644660">
    <property type="component" value="Unassembled WGS sequence"/>
</dbReference>
<keyword evidence="6 16" id="KW-0812">Transmembrane</keyword>
<proteinExistence type="inferred from homology"/>
<gene>
    <name evidence="19" type="ORF">KABA2_04S12540</name>
</gene>
<keyword evidence="14" id="KW-0968">Cytoplasmic vesicle</keyword>
<dbReference type="EMBL" id="CAEFZW010000004">
    <property type="protein sequence ID" value="CAB4254710.1"/>
    <property type="molecule type" value="Genomic_DNA"/>
</dbReference>
<dbReference type="InterPro" id="IPR044865">
    <property type="entry name" value="MRH_dom"/>
</dbReference>
<dbReference type="InterPro" id="IPR018939">
    <property type="entry name" value="Autophagy-rel_prot_27"/>
</dbReference>
<keyword evidence="12 16" id="KW-0472">Membrane</keyword>
<evidence type="ECO:0000256" key="3">
    <source>
        <dbReference type="ARBA" id="ARBA00004614"/>
    </source>
</evidence>
<feature type="domain" description="MRH" evidence="18">
    <location>
        <begin position="22"/>
        <end position="170"/>
    </location>
</feature>
<dbReference type="GeneID" id="64857716"/>
<evidence type="ECO:0000256" key="14">
    <source>
        <dbReference type="ARBA" id="ARBA00023329"/>
    </source>
</evidence>
<feature type="compositionally biased region" description="Low complexity" evidence="15">
    <location>
        <begin position="180"/>
        <end position="191"/>
    </location>
</feature>
<feature type="transmembrane region" description="Helical" evidence="16">
    <location>
        <begin position="204"/>
        <end position="224"/>
    </location>
</feature>
<evidence type="ECO:0000256" key="13">
    <source>
        <dbReference type="ARBA" id="ARBA00023157"/>
    </source>
</evidence>
<dbReference type="GO" id="GO:0000139">
    <property type="term" value="C:Golgi membrane"/>
    <property type="evidence" value="ECO:0007669"/>
    <property type="project" value="UniProtKB-SubCell"/>
</dbReference>
<evidence type="ECO:0000256" key="1">
    <source>
        <dbReference type="ARBA" id="ARBA00004304"/>
    </source>
</evidence>
<feature type="signal peptide" evidence="17">
    <location>
        <begin position="1"/>
        <end position="21"/>
    </location>
</feature>
<name>A0A8H2VFV7_9SACH</name>
<keyword evidence="10" id="KW-0333">Golgi apparatus</keyword>
<evidence type="ECO:0000256" key="8">
    <source>
        <dbReference type="ARBA" id="ARBA00022989"/>
    </source>
</evidence>
<evidence type="ECO:0000256" key="7">
    <source>
        <dbReference type="ARBA" id="ARBA00022729"/>
    </source>
</evidence>
<comment type="caution">
    <text evidence="19">The sequence shown here is derived from an EMBL/GenBank/DDBJ whole genome shotgun (WGS) entry which is preliminary data.</text>
</comment>
<feature type="chain" id="PRO_5034203638" description="Autophagy-related protein 27" evidence="17">
    <location>
        <begin position="22"/>
        <end position="279"/>
    </location>
</feature>
<evidence type="ECO:0000256" key="11">
    <source>
        <dbReference type="ARBA" id="ARBA00023128"/>
    </source>
</evidence>
<reference evidence="19 20" key="1">
    <citation type="submission" date="2020-05" db="EMBL/GenBank/DDBJ databases">
        <authorList>
            <person name="Casaregola S."/>
            <person name="Devillers H."/>
            <person name="Grondin C."/>
        </authorList>
    </citation>
    <scope>NUCLEOTIDE SEQUENCE [LARGE SCALE GENOMIC DNA]</scope>
    <source>
        <strain evidence="19 20">CLIB 1767</strain>
    </source>
</reference>
<dbReference type="Pfam" id="PF09451">
    <property type="entry name" value="ATG27"/>
    <property type="match status" value="1"/>
</dbReference>
<dbReference type="AlphaFoldDB" id="A0A8H2VFV7"/>
<keyword evidence="8 16" id="KW-1133">Transmembrane helix</keyword>
<keyword evidence="9" id="KW-0072">Autophagy</keyword>
<dbReference type="PROSITE" id="PS51914">
    <property type="entry name" value="MRH"/>
    <property type="match status" value="1"/>
</dbReference>
<evidence type="ECO:0000256" key="10">
    <source>
        <dbReference type="ARBA" id="ARBA00023034"/>
    </source>
</evidence>
<dbReference type="RefSeq" id="XP_041406554.1">
    <property type="nucleotide sequence ID" value="XM_041550620.1"/>
</dbReference>
<evidence type="ECO:0000256" key="9">
    <source>
        <dbReference type="ARBA" id="ARBA00023006"/>
    </source>
</evidence>
<evidence type="ECO:0000256" key="5">
    <source>
        <dbReference type="ARBA" id="ARBA00013776"/>
    </source>
</evidence>
<evidence type="ECO:0000313" key="20">
    <source>
        <dbReference type="Proteomes" id="UP000644660"/>
    </source>
</evidence>
<evidence type="ECO:0000313" key="19">
    <source>
        <dbReference type="EMBL" id="CAB4254710.1"/>
    </source>
</evidence>
<evidence type="ECO:0000256" key="16">
    <source>
        <dbReference type="SAM" id="Phobius"/>
    </source>
</evidence>
<keyword evidence="11" id="KW-0496">Mitochondrion</keyword>
<evidence type="ECO:0000256" key="2">
    <source>
        <dbReference type="ARBA" id="ARBA00004358"/>
    </source>
</evidence>
<evidence type="ECO:0000259" key="18">
    <source>
        <dbReference type="PROSITE" id="PS51914"/>
    </source>
</evidence>